<keyword evidence="1" id="KW-0472">Membrane</keyword>
<accession>A0A1I7ZTD3</accession>
<organism evidence="2 3">
    <name type="scientific">Steinernema glaseri</name>
    <dbReference type="NCBI Taxonomy" id="37863"/>
    <lineage>
        <taxon>Eukaryota</taxon>
        <taxon>Metazoa</taxon>
        <taxon>Ecdysozoa</taxon>
        <taxon>Nematoda</taxon>
        <taxon>Chromadorea</taxon>
        <taxon>Rhabditida</taxon>
        <taxon>Tylenchina</taxon>
        <taxon>Panagrolaimomorpha</taxon>
        <taxon>Strongyloidoidea</taxon>
        <taxon>Steinernematidae</taxon>
        <taxon>Steinernema</taxon>
    </lineage>
</organism>
<evidence type="ECO:0000313" key="2">
    <source>
        <dbReference type="Proteomes" id="UP000095287"/>
    </source>
</evidence>
<keyword evidence="1" id="KW-1133">Transmembrane helix</keyword>
<keyword evidence="1" id="KW-0812">Transmembrane</keyword>
<dbReference type="Proteomes" id="UP000095287">
    <property type="component" value="Unplaced"/>
</dbReference>
<sequence length="83" mass="9374">MNSTIEGPIAMSHIFREPCTFDATTLIKNSPWPWLTEMVCLLIVMLITIVSLWFKPSKYSSRFSSAKVLEPEVSAYMTTASRA</sequence>
<reference evidence="3" key="1">
    <citation type="submission" date="2016-11" db="UniProtKB">
        <authorList>
            <consortium name="WormBaseParasite"/>
        </authorList>
    </citation>
    <scope>IDENTIFICATION</scope>
</reference>
<evidence type="ECO:0000256" key="1">
    <source>
        <dbReference type="SAM" id="Phobius"/>
    </source>
</evidence>
<keyword evidence="2" id="KW-1185">Reference proteome</keyword>
<dbReference type="AlphaFoldDB" id="A0A1I7ZTD3"/>
<dbReference type="WBParaSite" id="L893_g29624.t1">
    <property type="protein sequence ID" value="L893_g29624.t1"/>
    <property type="gene ID" value="L893_g29624"/>
</dbReference>
<proteinExistence type="predicted"/>
<evidence type="ECO:0000313" key="3">
    <source>
        <dbReference type="WBParaSite" id="L893_g29624.t1"/>
    </source>
</evidence>
<feature type="transmembrane region" description="Helical" evidence="1">
    <location>
        <begin position="34"/>
        <end position="54"/>
    </location>
</feature>
<protein>
    <submittedName>
        <fullName evidence="3">Neur_chan_memb domain-containing protein</fullName>
    </submittedName>
</protein>
<name>A0A1I7ZTD3_9BILA</name>